<dbReference type="Proteomes" id="UP000613266">
    <property type="component" value="Unassembled WGS sequence"/>
</dbReference>
<evidence type="ECO:0000256" key="4">
    <source>
        <dbReference type="ARBA" id="ARBA00023163"/>
    </source>
</evidence>
<dbReference type="Gene3D" id="3.40.190.290">
    <property type="match status" value="1"/>
</dbReference>
<organism evidence="6 7">
    <name type="scientific">Inhella proteolytica</name>
    <dbReference type="NCBI Taxonomy" id="2795029"/>
    <lineage>
        <taxon>Bacteria</taxon>
        <taxon>Pseudomonadati</taxon>
        <taxon>Pseudomonadota</taxon>
        <taxon>Betaproteobacteria</taxon>
        <taxon>Burkholderiales</taxon>
        <taxon>Sphaerotilaceae</taxon>
        <taxon>Inhella</taxon>
    </lineage>
</organism>
<dbReference type="GO" id="GO:0003677">
    <property type="term" value="F:DNA binding"/>
    <property type="evidence" value="ECO:0007669"/>
    <property type="project" value="UniProtKB-KW"/>
</dbReference>
<comment type="similarity">
    <text evidence="1">Belongs to the LysR transcriptional regulatory family.</text>
</comment>
<evidence type="ECO:0000259" key="5">
    <source>
        <dbReference type="PROSITE" id="PS50931"/>
    </source>
</evidence>
<dbReference type="InterPro" id="IPR036388">
    <property type="entry name" value="WH-like_DNA-bd_sf"/>
</dbReference>
<evidence type="ECO:0000256" key="1">
    <source>
        <dbReference type="ARBA" id="ARBA00009437"/>
    </source>
</evidence>
<dbReference type="InterPro" id="IPR000847">
    <property type="entry name" value="LysR_HTH_N"/>
</dbReference>
<dbReference type="SUPFAM" id="SSF46785">
    <property type="entry name" value="Winged helix' DNA-binding domain"/>
    <property type="match status" value="1"/>
</dbReference>
<dbReference type="SUPFAM" id="SSF53850">
    <property type="entry name" value="Periplasmic binding protein-like II"/>
    <property type="match status" value="1"/>
</dbReference>
<reference evidence="6" key="1">
    <citation type="submission" date="2020-12" db="EMBL/GenBank/DDBJ databases">
        <title>The genome sequence of Inhella sp. 1Y17.</title>
        <authorList>
            <person name="Liu Y."/>
        </authorList>
    </citation>
    <scope>NUCLEOTIDE SEQUENCE</scope>
    <source>
        <strain evidence="6">1Y17</strain>
    </source>
</reference>
<dbReference type="CDD" id="cd08422">
    <property type="entry name" value="PBP2_CrgA_like"/>
    <property type="match status" value="1"/>
</dbReference>
<accession>A0A931NFX9</accession>
<comment type="caution">
    <text evidence="6">The sequence shown here is derived from an EMBL/GenBank/DDBJ whole genome shotgun (WGS) entry which is preliminary data.</text>
</comment>
<dbReference type="RefSeq" id="WP_198110178.1">
    <property type="nucleotide sequence ID" value="NZ_JAEDAK010000003.1"/>
</dbReference>
<keyword evidence="4" id="KW-0804">Transcription</keyword>
<dbReference type="PANTHER" id="PTHR30537:SF5">
    <property type="entry name" value="HTH-TYPE TRANSCRIPTIONAL ACTIVATOR TTDR-RELATED"/>
    <property type="match status" value="1"/>
</dbReference>
<dbReference type="InterPro" id="IPR058163">
    <property type="entry name" value="LysR-type_TF_proteobact-type"/>
</dbReference>
<dbReference type="PANTHER" id="PTHR30537">
    <property type="entry name" value="HTH-TYPE TRANSCRIPTIONAL REGULATOR"/>
    <property type="match status" value="1"/>
</dbReference>
<keyword evidence="3" id="KW-0238">DNA-binding</keyword>
<evidence type="ECO:0000313" key="7">
    <source>
        <dbReference type="Proteomes" id="UP000613266"/>
    </source>
</evidence>
<dbReference type="GO" id="GO:0003700">
    <property type="term" value="F:DNA-binding transcription factor activity"/>
    <property type="evidence" value="ECO:0007669"/>
    <property type="project" value="InterPro"/>
</dbReference>
<evidence type="ECO:0000256" key="2">
    <source>
        <dbReference type="ARBA" id="ARBA00023015"/>
    </source>
</evidence>
<keyword evidence="7" id="KW-1185">Reference proteome</keyword>
<evidence type="ECO:0000313" key="6">
    <source>
        <dbReference type="EMBL" id="MBH9576571.1"/>
    </source>
</evidence>
<keyword evidence="2" id="KW-0805">Transcription regulation</keyword>
<dbReference type="InterPro" id="IPR005119">
    <property type="entry name" value="LysR_subst-bd"/>
</dbReference>
<dbReference type="EMBL" id="JAEDAK010000003">
    <property type="protein sequence ID" value="MBH9576571.1"/>
    <property type="molecule type" value="Genomic_DNA"/>
</dbReference>
<name>A0A931NFX9_9BURK</name>
<dbReference type="Pfam" id="PF00126">
    <property type="entry name" value="HTH_1"/>
    <property type="match status" value="1"/>
</dbReference>
<sequence>MSLDLNPLLILLEVQQAGGLAPAAARLHTTPSALSKQIRALERQTGQLLVEHGAKPLRLTEAGRAYALAARQMREHLRSAQDQSAALRKQLGGTLRVAASFMLGHAVLAEYVVAFRRRHPQVELELVLRDDDPDPVAEQFDLALRHEQGRSSELIARSLGANRVRLCGAPAYFERMGFPREPEDLAGHPCLVFHCEGLDSRWRFVGPQRTVVVVPQGPITCNSDELLLAPLRAGEGLLPCFDWVVARDLREGRLQTCLDDWRFECEAWGEPELWAVYPKGKRGQPKIKAFIDGLAEYLAQLNAGVEKAQAWLGR</sequence>
<dbReference type="PROSITE" id="PS50931">
    <property type="entry name" value="HTH_LYSR"/>
    <property type="match status" value="1"/>
</dbReference>
<evidence type="ECO:0000256" key="3">
    <source>
        <dbReference type="ARBA" id="ARBA00023125"/>
    </source>
</evidence>
<dbReference type="AlphaFoldDB" id="A0A931NFX9"/>
<dbReference type="Pfam" id="PF03466">
    <property type="entry name" value="LysR_substrate"/>
    <property type="match status" value="1"/>
</dbReference>
<protein>
    <submittedName>
        <fullName evidence="6">LysR family transcriptional regulator</fullName>
    </submittedName>
</protein>
<feature type="domain" description="HTH lysR-type" evidence="5">
    <location>
        <begin position="3"/>
        <end position="60"/>
    </location>
</feature>
<dbReference type="Gene3D" id="1.10.10.10">
    <property type="entry name" value="Winged helix-like DNA-binding domain superfamily/Winged helix DNA-binding domain"/>
    <property type="match status" value="1"/>
</dbReference>
<proteinExistence type="inferred from homology"/>
<gene>
    <name evidence="6" type="ORF">I7X39_06615</name>
</gene>
<dbReference type="InterPro" id="IPR036390">
    <property type="entry name" value="WH_DNA-bd_sf"/>
</dbReference>